<dbReference type="RefSeq" id="WP_012990383.1">
    <property type="nucleotide sequence ID" value="NC_013892.1"/>
</dbReference>
<sequence length="90" mass="10356">MPLLVQEEGDKGLAPGFETKYGEYLGIDFLLFGQSMGLSEKLLRKLLMDLTKETQLIESTYRNSFMSKEAIKATLQCYQQRLNRMQVLDT</sequence>
<dbReference type="EMBL" id="FN667741">
    <property type="protein sequence ID" value="CBJ83222.1"/>
    <property type="molecule type" value="Genomic_DNA"/>
</dbReference>
<organism evidence="1 2">
    <name type="scientific">Xenorhabdus bovienii (strain SS-2004)</name>
    <name type="common">Xenorhabdus nematophila subsp. bovienii</name>
    <dbReference type="NCBI Taxonomy" id="406818"/>
    <lineage>
        <taxon>Bacteria</taxon>
        <taxon>Pseudomonadati</taxon>
        <taxon>Pseudomonadota</taxon>
        <taxon>Gammaproteobacteria</taxon>
        <taxon>Enterobacterales</taxon>
        <taxon>Morganellaceae</taxon>
        <taxon>Xenorhabdus</taxon>
    </lineage>
</organism>
<dbReference type="AlphaFoldDB" id="D3V6E3"/>
<dbReference type="KEGG" id="xbo:XBJ1_4110"/>
<evidence type="ECO:0000313" key="2">
    <source>
        <dbReference type="Proteomes" id="UP000002045"/>
    </source>
</evidence>
<accession>D3V6E3</accession>
<proteinExistence type="predicted"/>
<dbReference type="eggNOG" id="COG3550">
    <property type="taxonomic scope" value="Bacteria"/>
</dbReference>
<gene>
    <name evidence="1" type="ordered locus">XBJ1_4110</name>
</gene>
<reference evidence="1 2" key="1">
    <citation type="journal article" date="2011" name="PLoS ONE">
        <title>The entomopathogenic bacterial endosymbionts xenorhabdus and photorhabdus: convergent lifestyles from divergent genomes.</title>
        <authorList>
            <person name="Chaston J.M."/>
            <person name="Suen G."/>
            <person name="Tucker S.L."/>
            <person name="Andersen A.W."/>
            <person name="Bhasin A."/>
            <person name="Bode E."/>
            <person name="Bode H.B."/>
            <person name="Brachmann A.O."/>
            <person name="Cowles C.E."/>
            <person name="Cowles K.N."/>
            <person name="Darby C."/>
            <person name="de Leon L."/>
            <person name="Drace K."/>
            <person name="Du Z."/>
            <person name="Givaudan A."/>
            <person name="Herbert Tran E.E."/>
            <person name="Jewell K.A."/>
            <person name="Knack J.J."/>
            <person name="Krasomil-Osterfeld K.C."/>
            <person name="Kukor R."/>
            <person name="Lanois A."/>
            <person name="Latreille P."/>
            <person name="Leimgruber N.K."/>
            <person name="Lipke C.M."/>
            <person name="Liu R."/>
            <person name="Lu X."/>
            <person name="Martens E.C."/>
            <person name="Marri P.R."/>
            <person name="Medigue C."/>
            <person name="Menard M.L."/>
            <person name="Miller N.M."/>
            <person name="Morales-Soto N."/>
            <person name="Norton S."/>
            <person name="Ogier J.C."/>
            <person name="Orchard S.S."/>
            <person name="Park D."/>
            <person name="Park Y."/>
            <person name="Qurollo B.A."/>
            <person name="Sugar D.R."/>
            <person name="Richards G.R."/>
            <person name="Rouy Z."/>
            <person name="Slominski B."/>
            <person name="Slominski K."/>
            <person name="Snyder H."/>
            <person name="Tjaden B.C."/>
            <person name="van der Hoeven R."/>
            <person name="Welch R.D."/>
            <person name="Wheeler C."/>
            <person name="Xiang B."/>
            <person name="Barbazuk B."/>
            <person name="Gaudriault S."/>
            <person name="Goodner B."/>
            <person name="Slater S.C."/>
            <person name="Forst S."/>
            <person name="Goldman B.S."/>
            <person name="Goodrich-Blair H."/>
        </authorList>
    </citation>
    <scope>NUCLEOTIDE SEQUENCE [LARGE SCALE GENOMIC DNA]</scope>
    <source>
        <strain evidence="1 2">SS-2004</strain>
    </source>
</reference>
<evidence type="ECO:0000313" key="1">
    <source>
        <dbReference type="EMBL" id="CBJ83222.1"/>
    </source>
</evidence>
<name>D3V6E3_XENBS</name>
<dbReference type="Proteomes" id="UP000002045">
    <property type="component" value="Chromosome"/>
</dbReference>
<protein>
    <submittedName>
        <fullName evidence="1">Uncharacterized protein</fullName>
    </submittedName>
</protein>
<dbReference type="HOGENOM" id="CLU_2482567_0_0_6"/>